<comment type="caution">
    <text evidence="1">The sequence shown here is derived from an EMBL/GenBank/DDBJ whole genome shotgun (WGS) entry which is preliminary data.</text>
</comment>
<keyword evidence="2" id="KW-1185">Reference proteome</keyword>
<dbReference type="AlphaFoldDB" id="A0AAN7NKB9"/>
<protein>
    <submittedName>
        <fullName evidence="1">Uncharacterized protein</fullName>
    </submittedName>
</protein>
<evidence type="ECO:0000313" key="1">
    <source>
        <dbReference type="EMBL" id="KAK4827129.1"/>
    </source>
</evidence>
<dbReference type="Proteomes" id="UP001333110">
    <property type="component" value="Unassembled WGS sequence"/>
</dbReference>
<gene>
    <name evidence="1" type="ORF">QYF61_014523</name>
</gene>
<name>A0AAN7NKB9_MYCAM</name>
<evidence type="ECO:0000313" key="2">
    <source>
        <dbReference type="Proteomes" id="UP001333110"/>
    </source>
</evidence>
<reference evidence="1 2" key="1">
    <citation type="journal article" date="2023" name="J. Hered.">
        <title>Chromosome-level genome of the wood stork (Mycteria americana) provides insight into avian chromosome evolution.</title>
        <authorList>
            <person name="Flamio R. Jr."/>
            <person name="Ramstad K.M."/>
        </authorList>
    </citation>
    <scope>NUCLEOTIDE SEQUENCE [LARGE SCALE GENOMIC DNA]</scope>
    <source>
        <strain evidence="1">JAX WOST 10</strain>
    </source>
</reference>
<sequence>MFNKGKCKVLHLRRNNPMHQYRLWSNQLVRSSAEEDLGVLVDSKLTMSQQCTLTAKKVNSIQGCIRKNTDRRSREVILPLSSALVEATRLPAA</sequence>
<organism evidence="1 2">
    <name type="scientific">Mycteria americana</name>
    <name type="common">Wood stork</name>
    <dbReference type="NCBI Taxonomy" id="33587"/>
    <lineage>
        <taxon>Eukaryota</taxon>
        <taxon>Metazoa</taxon>
        <taxon>Chordata</taxon>
        <taxon>Craniata</taxon>
        <taxon>Vertebrata</taxon>
        <taxon>Euteleostomi</taxon>
        <taxon>Archelosauria</taxon>
        <taxon>Archosauria</taxon>
        <taxon>Dinosauria</taxon>
        <taxon>Saurischia</taxon>
        <taxon>Theropoda</taxon>
        <taxon>Coelurosauria</taxon>
        <taxon>Aves</taxon>
        <taxon>Neognathae</taxon>
        <taxon>Neoaves</taxon>
        <taxon>Aequornithes</taxon>
        <taxon>Ciconiiformes</taxon>
        <taxon>Ciconiidae</taxon>
        <taxon>Mycteria</taxon>
    </lineage>
</organism>
<dbReference type="PANTHER" id="PTHR33332">
    <property type="entry name" value="REVERSE TRANSCRIPTASE DOMAIN-CONTAINING PROTEIN"/>
    <property type="match status" value="1"/>
</dbReference>
<accession>A0AAN7NKB9</accession>
<proteinExistence type="predicted"/>
<dbReference type="EMBL" id="JAUNZN010000002">
    <property type="protein sequence ID" value="KAK4827129.1"/>
    <property type="molecule type" value="Genomic_DNA"/>
</dbReference>